<name>A0A0L8GYB6_OCTBM</name>
<accession>A0A0L8GYB6</accession>
<gene>
    <name evidence="1" type="ORF">OCBIM_22026068mg</name>
</gene>
<sequence>MDLSDTDIDEILSQLHETDFVVSNMSLSSTNVNSETPPLDSVALDLQQCHNNRVTRSMIKKTNVQVLDNSDQVNQRSLTKNIKNRTNGCDTMLRKVYFLRNLTVPQTETRVITKASVPVSNNAQQHNLSTKRGEDLFDDSEITDELLVDIYEDMFKDDMKAGNNGPTIMGLVL</sequence>
<dbReference type="EMBL" id="KQ419981">
    <property type="protein sequence ID" value="KOF81834.1"/>
    <property type="molecule type" value="Genomic_DNA"/>
</dbReference>
<organism evidence="1">
    <name type="scientific">Octopus bimaculoides</name>
    <name type="common">California two-spotted octopus</name>
    <dbReference type="NCBI Taxonomy" id="37653"/>
    <lineage>
        <taxon>Eukaryota</taxon>
        <taxon>Metazoa</taxon>
        <taxon>Spiralia</taxon>
        <taxon>Lophotrochozoa</taxon>
        <taxon>Mollusca</taxon>
        <taxon>Cephalopoda</taxon>
        <taxon>Coleoidea</taxon>
        <taxon>Octopodiformes</taxon>
        <taxon>Octopoda</taxon>
        <taxon>Incirrata</taxon>
        <taxon>Octopodidae</taxon>
        <taxon>Octopus</taxon>
    </lineage>
</organism>
<evidence type="ECO:0000313" key="1">
    <source>
        <dbReference type="EMBL" id="KOF81834.1"/>
    </source>
</evidence>
<dbReference type="AlphaFoldDB" id="A0A0L8GYB6"/>
<reference evidence="1" key="1">
    <citation type="submission" date="2015-07" db="EMBL/GenBank/DDBJ databases">
        <title>MeaNS - Measles Nucleotide Surveillance Program.</title>
        <authorList>
            <person name="Tran T."/>
            <person name="Druce J."/>
        </authorList>
    </citation>
    <scope>NUCLEOTIDE SEQUENCE</scope>
    <source>
        <strain evidence="1">UCB-OBI-ISO-001</strain>
        <tissue evidence="1">Gonad</tissue>
    </source>
</reference>
<protein>
    <submittedName>
        <fullName evidence="1">Uncharacterized protein</fullName>
    </submittedName>
</protein>
<dbReference type="OrthoDB" id="10498708at2759"/>
<proteinExistence type="predicted"/>